<comment type="function">
    <text evidence="4">The branched-chain alpha-keto dehydrogenase complex catalyzes the overall conversion of alpha-keto acids to acyl-CoA and CO(2). It contains multiple copies of three enzymatic components: branched-chain alpha-keto acid decarboxylase (E1), lipoamide acyltransferase (E2) and lipoamide dehydrogenase (E3).</text>
</comment>
<dbReference type="GO" id="GO:0003863">
    <property type="term" value="F:branched-chain 2-oxo acid dehydrogenase activity"/>
    <property type="evidence" value="ECO:0007669"/>
    <property type="project" value="UniProtKB-EC"/>
</dbReference>
<keyword evidence="3 4" id="KW-0786">Thiamine pyrophosphate</keyword>
<dbReference type="InterPro" id="IPR001017">
    <property type="entry name" value="DH_E1"/>
</dbReference>
<dbReference type="PANTHER" id="PTHR43380:SF1">
    <property type="entry name" value="2-OXOISOVALERATE DEHYDROGENASE SUBUNIT ALPHA, MITOCHONDRIAL"/>
    <property type="match status" value="1"/>
</dbReference>
<evidence type="ECO:0000256" key="2">
    <source>
        <dbReference type="ARBA" id="ARBA00023002"/>
    </source>
</evidence>
<name>A0A538SK03_UNCEI</name>
<dbReference type="InterPro" id="IPR050771">
    <property type="entry name" value="Alpha-ketoacid_DH_E1_comp"/>
</dbReference>
<proteinExistence type="inferred from homology"/>
<comment type="cofactor">
    <cofactor evidence="1 4">
        <name>thiamine diphosphate</name>
        <dbReference type="ChEBI" id="CHEBI:58937"/>
    </cofactor>
</comment>
<evidence type="ECO:0000256" key="3">
    <source>
        <dbReference type="ARBA" id="ARBA00023052"/>
    </source>
</evidence>
<dbReference type="GO" id="GO:0009083">
    <property type="term" value="P:branched-chain amino acid catabolic process"/>
    <property type="evidence" value="ECO:0007669"/>
    <property type="project" value="TreeGrafter"/>
</dbReference>
<dbReference type="Pfam" id="PF00676">
    <property type="entry name" value="E1_dh"/>
    <property type="match status" value="1"/>
</dbReference>
<gene>
    <name evidence="6" type="ORF">E6K73_05070</name>
</gene>
<feature type="domain" description="Dehydrogenase E1 component" evidence="5">
    <location>
        <begin position="41"/>
        <end position="337"/>
    </location>
</feature>
<organism evidence="6 7">
    <name type="scientific">Eiseniibacteriota bacterium</name>
    <dbReference type="NCBI Taxonomy" id="2212470"/>
    <lineage>
        <taxon>Bacteria</taxon>
        <taxon>Candidatus Eiseniibacteriota</taxon>
    </lineage>
</organism>
<protein>
    <recommendedName>
        <fullName evidence="4">2-oxoisovalerate dehydrogenase subunit alpha</fullName>
        <ecNumber evidence="4">1.2.4.4</ecNumber>
    </recommendedName>
    <alternativeName>
        <fullName evidence="4">Branched-chain alpha-keto acid dehydrogenase E1 component alpha chain</fullName>
    </alternativeName>
</protein>
<evidence type="ECO:0000313" key="6">
    <source>
        <dbReference type="EMBL" id="TMQ51703.1"/>
    </source>
</evidence>
<dbReference type="EC" id="1.2.4.4" evidence="4"/>
<dbReference type="SUPFAM" id="SSF52518">
    <property type="entry name" value="Thiamin diphosphate-binding fold (THDP-binding)"/>
    <property type="match status" value="1"/>
</dbReference>
<dbReference type="CDD" id="cd02000">
    <property type="entry name" value="TPP_E1_PDC_ADC_BCADC"/>
    <property type="match status" value="1"/>
</dbReference>
<reference evidence="6 7" key="1">
    <citation type="journal article" date="2019" name="Nat. Microbiol.">
        <title>Mediterranean grassland soil C-N compound turnover is dependent on rainfall and depth, and is mediated by genomically divergent microorganisms.</title>
        <authorList>
            <person name="Diamond S."/>
            <person name="Andeer P.F."/>
            <person name="Li Z."/>
            <person name="Crits-Christoph A."/>
            <person name="Burstein D."/>
            <person name="Anantharaman K."/>
            <person name="Lane K.R."/>
            <person name="Thomas B.C."/>
            <person name="Pan C."/>
            <person name="Northen T.R."/>
            <person name="Banfield J.F."/>
        </authorList>
    </citation>
    <scope>NUCLEOTIDE SEQUENCE [LARGE SCALE GENOMIC DNA]</scope>
    <source>
        <strain evidence="6">WS_3</strain>
    </source>
</reference>
<evidence type="ECO:0000313" key="7">
    <source>
        <dbReference type="Proteomes" id="UP000320184"/>
    </source>
</evidence>
<dbReference type="Proteomes" id="UP000320184">
    <property type="component" value="Unassembled WGS sequence"/>
</dbReference>
<evidence type="ECO:0000256" key="4">
    <source>
        <dbReference type="RuleBase" id="RU365014"/>
    </source>
</evidence>
<accession>A0A538SK03</accession>
<evidence type="ECO:0000259" key="5">
    <source>
        <dbReference type="Pfam" id="PF00676"/>
    </source>
</evidence>
<dbReference type="PANTHER" id="PTHR43380">
    <property type="entry name" value="2-OXOISOVALERATE DEHYDROGENASE SUBUNIT ALPHA, MITOCHONDRIAL"/>
    <property type="match status" value="1"/>
</dbReference>
<sequence>MTPSPSAPPPPSTLQVLDIEGKARGTVPEIPPEDLIRLFRHMLRMRVLDQRMLSLQRQGRIGFYGTATGQEAAVTGSAYALRPTDWVFPALREMGVSLWRGTTIREIVCQLIGNRGDVLIGRQMPCHFSDRKVLTVAWSSVIGTQLPQAMGAAWAARILKHDTVCMGYLGDGASSSSDFHAAANFAGVYRLPVVFFCQNNQWAISVPLKLQTASESIAVKAVAYGFPGVRVDGNDVLAVIDATRAAVDRARRGEGPTLVEAVTFRMGGHSSSDDPTRYREADEVREWERRDPLQRFRSYLEGRGLLRAEEEPGWTQELNDEIGAAIQEAEALPPPGIETMFDDVYKEVPPHLEEQRRYALAMGEGQKVEGAFPL</sequence>
<comment type="caution">
    <text evidence="6">The sequence shown here is derived from an EMBL/GenBank/DDBJ whole genome shotgun (WGS) entry which is preliminary data.</text>
</comment>
<comment type="similarity">
    <text evidence="4">Belongs to the BCKDHA family.</text>
</comment>
<comment type="catalytic activity">
    <reaction evidence="4">
        <text>N(6)-[(R)-lipoyl]-L-lysyl-[protein] + 3-methyl-2-oxobutanoate + H(+) = N(6)-[(R)-S(8)-2-methylpropanoyldihydrolipoyl]-L-lysyl-[protein] + CO2</text>
        <dbReference type="Rhea" id="RHEA:13457"/>
        <dbReference type="Rhea" id="RHEA-COMP:10474"/>
        <dbReference type="Rhea" id="RHEA-COMP:10497"/>
        <dbReference type="ChEBI" id="CHEBI:11851"/>
        <dbReference type="ChEBI" id="CHEBI:15378"/>
        <dbReference type="ChEBI" id="CHEBI:16526"/>
        <dbReference type="ChEBI" id="CHEBI:83099"/>
        <dbReference type="ChEBI" id="CHEBI:83142"/>
        <dbReference type="EC" id="1.2.4.4"/>
    </reaction>
</comment>
<keyword evidence="2 4" id="KW-0560">Oxidoreductase</keyword>
<dbReference type="EMBL" id="VBOT01000058">
    <property type="protein sequence ID" value="TMQ51703.1"/>
    <property type="molecule type" value="Genomic_DNA"/>
</dbReference>
<evidence type="ECO:0000256" key="1">
    <source>
        <dbReference type="ARBA" id="ARBA00001964"/>
    </source>
</evidence>
<dbReference type="AlphaFoldDB" id="A0A538SK03"/>
<dbReference type="InterPro" id="IPR029061">
    <property type="entry name" value="THDP-binding"/>
</dbReference>
<dbReference type="Gene3D" id="3.40.50.970">
    <property type="match status" value="1"/>
</dbReference>